<dbReference type="SUPFAM" id="SSF48208">
    <property type="entry name" value="Six-hairpin glycosidases"/>
    <property type="match status" value="1"/>
</dbReference>
<evidence type="ECO:0000313" key="4">
    <source>
        <dbReference type="Proteomes" id="UP001271007"/>
    </source>
</evidence>
<dbReference type="AlphaFoldDB" id="A0AAJ0DNM4"/>
<dbReference type="Pfam" id="PF17389">
    <property type="entry name" value="Bac_rhamnosid6H"/>
    <property type="match status" value="1"/>
</dbReference>
<dbReference type="InterPro" id="IPR035396">
    <property type="entry name" value="Bac_rhamnosid6H"/>
</dbReference>
<dbReference type="Pfam" id="PF17390">
    <property type="entry name" value="Bac_rhamnosid_C"/>
    <property type="match status" value="1"/>
</dbReference>
<dbReference type="EMBL" id="JAWDJX010000015">
    <property type="protein sequence ID" value="KAK3053704.1"/>
    <property type="molecule type" value="Genomic_DNA"/>
</dbReference>
<dbReference type="InterPro" id="IPR035398">
    <property type="entry name" value="Bac_rhamnosid_C"/>
</dbReference>
<comment type="caution">
    <text evidence="3">The sequence shown here is derived from an EMBL/GenBank/DDBJ whole genome shotgun (WGS) entry which is preliminary data.</text>
</comment>
<feature type="domain" description="Alpha-L-rhamnosidase six-hairpin glycosidase" evidence="1">
    <location>
        <begin position="92"/>
        <end position="261"/>
    </location>
</feature>
<dbReference type="PANTHER" id="PTHR34987:SF5">
    <property type="entry name" value="ALPHA-RHAMNOSIDASE"/>
    <property type="match status" value="1"/>
</dbReference>
<gene>
    <name evidence="3" type="ORF">LTR09_005448</name>
</gene>
<evidence type="ECO:0008006" key="5">
    <source>
        <dbReference type="Google" id="ProtNLM"/>
    </source>
</evidence>
<dbReference type="Proteomes" id="UP001271007">
    <property type="component" value="Unassembled WGS sequence"/>
</dbReference>
<evidence type="ECO:0000259" key="2">
    <source>
        <dbReference type="Pfam" id="PF17390"/>
    </source>
</evidence>
<reference evidence="3" key="1">
    <citation type="submission" date="2023-04" db="EMBL/GenBank/DDBJ databases">
        <title>Black Yeasts Isolated from many extreme environments.</title>
        <authorList>
            <person name="Coleine C."/>
            <person name="Stajich J.E."/>
            <person name="Selbmann L."/>
        </authorList>
    </citation>
    <scope>NUCLEOTIDE SEQUENCE</scope>
    <source>
        <strain evidence="3">CCFEE 5312</strain>
    </source>
</reference>
<evidence type="ECO:0000313" key="3">
    <source>
        <dbReference type="EMBL" id="KAK3053704.1"/>
    </source>
</evidence>
<keyword evidence="4" id="KW-1185">Reference proteome</keyword>
<name>A0AAJ0DNM4_9PEZI</name>
<proteinExistence type="predicted"/>
<feature type="domain" description="Alpha-L-rhamnosidase C-terminal" evidence="2">
    <location>
        <begin position="410"/>
        <end position="479"/>
    </location>
</feature>
<dbReference type="Gene3D" id="1.50.10.10">
    <property type="match status" value="1"/>
</dbReference>
<accession>A0AAJ0DNM4</accession>
<dbReference type="GO" id="GO:0005975">
    <property type="term" value="P:carbohydrate metabolic process"/>
    <property type="evidence" value="ECO:0007669"/>
    <property type="project" value="InterPro"/>
</dbReference>
<dbReference type="Gene3D" id="2.60.420.10">
    <property type="entry name" value="Maltose phosphorylase, domain 3"/>
    <property type="match status" value="1"/>
</dbReference>
<protein>
    <recommendedName>
        <fullName evidence="5">Alpha-L-rhamnosidase</fullName>
    </recommendedName>
</protein>
<dbReference type="GO" id="GO:0003824">
    <property type="term" value="F:catalytic activity"/>
    <property type="evidence" value="ECO:0007669"/>
    <property type="project" value="UniProtKB-ARBA"/>
</dbReference>
<evidence type="ECO:0000259" key="1">
    <source>
        <dbReference type="Pfam" id="PF17389"/>
    </source>
</evidence>
<sequence>MRIALDALASDSPYTQANGTVEISSVNVEWYAFLGIPDTYTGNFECSDEQLTQYWYGAAYTNEMCIATFTPNTTDPRDANSPGLDGKLVLQDGAKRDRDPYVGDVAVPGRTTYLTHLQASHAAKNVLADLAEHQRADGWIPPASISNYTLPLFDYPLWWVVSSWEYVLYTGDTDYAKTYWPNLVKVLDSFYPSVTNSSSELLSKGSGVTEGYGDYAFLPRTGQVTYYNAFYLGEAATSKRWNGEGEAVSKAINAHLWDAKVEAYLDSTNLTTSINQTRHAQDGNGIAVLAGVASPNRAKAALNYLSSSTGLEYGNAFFDGRLPDVDNATQRVYAFTSLFELQGRFLTPGLSESAIEEISRLYGWMATHDPMITNWEGIGPGGLLYEQGYTSMAHGWSTGIVSLMSNYVLGVMPTSPGFATWTLKPIPAGLKWAKGRVGTPRGDIVVYWRSEKNEFRLQVTIPDGTSVEVGIPAQEGGKILVDGEQVEAAYEAGYAELDTLKPGTHIVVAKQ</sequence>
<dbReference type="PANTHER" id="PTHR34987">
    <property type="entry name" value="C, PUTATIVE (AFU_ORTHOLOGUE AFUA_3G02880)-RELATED"/>
    <property type="match status" value="1"/>
</dbReference>
<dbReference type="InterPro" id="IPR008928">
    <property type="entry name" value="6-hairpin_glycosidase_sf"/>
</dbReference>
<organism evidence="3 4">
    <name type="scientific">Extremus antarcticus</name>
    <dbReference type="NCBI Taxonomy" id="702011"/>
    <lineage>
        <taxon>Eukaryota</taxon>
        <taxon>Fungi</taxon>
        <taxon>Dikarya</taxon>
        <taxon>Ascomycota</taxon>
        <taxon>Pezizomycotina</taxon>
        <taxon>Dothideomycetes</taxon>
        <taxon>Dothideomycetidae</taxon>
        <taxon>Mycosphaerellales</taxon>
        <taxon>Extremaceae</taxon>
        <taxon>Extremus</taxon>
    </lineage>
</organism>
<dbReference type="InterPro" id="IPR012341">
    <property type="entry name" value="6hp_glycosidase-like_sf"/>
</dbReference>